<reference evidence="3" key="1">
    <citation type="journal article" date="2021" name="PeerJ">
        <title>Extensive microbial diversity within the chicken gut microbiome revealed by metagenomics and culture.</title>
        <authorList>
            <person name="Gilroy R."/>
            <person name="Ravi A."/>
            <person name="Getino M."/>
            <person name="Pursley I."/>
            <person name="Horton D.L."/>
            <person name="Alikhan N.F."/>
            <person name="Baker D."/>
            <person name="Gharbi K."/>
            <person name="Hall N."/>
            <person name="Watson M."/>
            <person name="Adriaenssens E.M."/>
            <person name="Foster-Nyarko E."/>
            <person name="Jarju S."/>
            <person name="Secka A."/>
            <person name="Antonio M."/>
            <person name="Oren A."/>
            <person name="Chaudhuri R.R."/>
            <person name="La Ragione R."/>
            <person name="Hildebrand F."/>
            <person name="Pallen M.J."/>
        </authorList>
    </citation>
    <scope>NUCLEOTIDE SEQUENCE</scope>
    <source>
        <strain evidence="3">CHK165-2605</strain>
    </source>
</reference>
<dbReference type="GO" id="GO:0008757">
    <property type="term" value="F:S-adenosylmethionine-dependent methyltransferase activity"/>
    <property type="evidence" value="ECO:0007669"/>
    <property type="project" value="InterPro"/>
</dbReference>
<comment type="caution">
    <text evidence="3">The sequence shown here is derived from an EMBL/GenBank/DDBJ whole genome shotgun (WGS) entry which is preliminary data.</text>
</comment>
<proteinExistence type="predicted"/>
<dbReference type="PANTHER" id="PTHR45277">
    <property type="entry name" value="EXPRESSED PROTEIN"/>
    <property type="match status" value="1"/>
</dbReference>
<keyword evidence="3" id="KW-0808">Transferase</keyword>
<evidence type="ECO:0000313" key="4">
    <source>
        <dbReference type="Proteomes" id="UP000823895"/>
    </source>
</evidence>
<dbReference type="CDD" id="cd02440">
    <property type="entry name" value="AdoMet_MTases"/>
    <property type="match status" value="1"/>
</dbReference>
<keyword evidence="1" id="KW-0472">Membrane</keyword>
<gene>
    <name evidence="3" type="ORF">H9756_00730</name>
</gene>
<evidence type="ECO:0000313" key="3">
    <source>
        <dbReference type="EMBL" id="HJC42202.1"/>
    </source>
</evidence>
<dbReference type="AlphaFoldDB" id="A0A9D2P261"/>
<organism evidence="3 4">
    <name type="scientific">Candidatus Mediterraneibacter gallistercoris</name>
    <dbReference type="NCBI Taxonomy" id="2838671"/>
    <lineage>
        <taxon>Bacteria</taxon>
        <taxon>Bacillati</taxon>
        <taxon>Bacillota</taxon>
        <taxon>Clostridia</taxon>
        <taxon>Lachnospirales</taxon>
        <taxon>Lachnospiraceae</taxon>
        <taxon>Mediterraneibacter</taxon>
    </lineage>
</organism>
<keyword evidence="1" id="KW-1133">Transmembrane helix</keyword>
<name>A0A9D2P261_9FIRM</name>
<protein>
    <submittedName>
        <fullName evidence="3">Class I SAM-dependent methyltransferase</fullName>
    </submittedName>
</protein>
<keyword evidence="1" id="KW-0812">Transmembrane</keyword>
<feature type="domain" description="Methyltransferase type 11" evidence="2">
    <location>
        <begin position="99"/>
        <end position="205"/>
    </location>
</feature>
<keyword evidence="3" id="KW-0489">Methyltransferase</keyword>
<evidence type="ECO:0000259" key="2">
    <source>
        <dbReference type="Pfam" id="PF08241"/>
    </source>
</evidence>
<dbReference type="Pfam" id="PF08241">
    <property type="entry name" value="Methyltransf_11"/>
    <property type="match status" value="1"/>
</dbReference>
<feature type="transmembrane region" description="Helical" evidence="1">
    <location>
        <begin position="21"/>
        <end position="39"/>
    </location>
</feature>
<dbReference type="Gene3D" id="3.40.50.150">
    <property type="entry name" value="Vaccinia Virus protein VP39"/>
    <property type="match status" value="1"/>
</dbReference>
<dbReference type="InterPro" id="IPR013216">
    <property type="entry name" value="Methyltransf_11"/>
</dbReference>
<dbReference type="PANTHER" id="PTHR45277:SF1">
    <property type="entry name" value="EXPRESSED PROTEIN"/>
    <property type="match status" value="1"/>
</dbReference>
<feature type="transmembrane region" description="Helical" evidence="1">
    <location>
        <begin position="45"/>
        <end position="65"/>
    </location>
</feature>
<dbReference type="Proteomes" id="UP000823895">
    <property type="component" value="Unassembled WGS sequence"/>
</dbReference>
<sequence>MKRMENQEPDYGNWVPAAMMKILAALTVVLLTAELLFLFFLENVILSVIGGIFLIATVLFTIYMWRCRVIFDFSRGGLMGEIHQYLIDHLDWNGKGTLLDIGCGAGALTIRCACRFPDAKITGMDYWSTEWSYAKEQCERNARLEHVADRLTFCKGDAAALEFPDESFDATVSNFVFHEVRTQPDKRQVVREALRVVKQGGAFAFQDLFSQEKLYGDMTEFIEELRQEGIGEIHYIPFVEKQGFIPGFVQAPWMLHGIGLIYGEKIPCSQYIL</sequence>
<reference evidence="3" key="2">
    <citation type="submission" date="2021-04" db="EMBL/GenBank/DDBJ databases">
        <authorList>
            <person name="Gilroy R."/>
        </authorList>
    </citation>
    <scope>NUCLEOTIDE SEQUENCE</scope>
    <source>
        <strain evidence="3">CHK165-2605</strain>
    </source>
</reference>
<dbReference type="GO" id="GO:0032259">
    <property type="term" value="P:methylation"/>
    <property type="evidence" value="ECO:0007669"/>
    <property type="project" value="UniProtKB-KW"/>
</dbReference>
<dbReference type="EMBL" id="DWWI01000015">
    <property type="protein sequence ID" value="HJC42202.1"/>
    <property type="molecule type" value="Genomic_DNA"/>
</dbReference>
<accession>A0A9D2P261</accession>
<dbReference type="InterPro" id="IPR029063">
    <property type="entry name" value="SAM-dependent_MTases_sf"/>
</dbReference>
<evidence type="ECO:0000256" key="1">
    <source>
        <dbReference type="SAM" id="Phobius"/>
    </source>
</evidence>
<dbReference type="SUPFAM" id="SSF53335">
    <property type="entry name" value="S-adenosyl-L-methionine-dependent methyltransferases"/>
    <property type="match status" value="1"/>
</dbReference>